<dbReference type="InterPro" id="IPR046733">
    <property type="entry name" value="DUF6625"/>
</dbReference>
<evidence type="ECO:0000313" key="1">
    <source>
        <dbReference type="EMBL" id="KAB5607409.1"/>
    </source>
</evidence>
<dbReference type="RefSeq" id="WP_151916685.1">
    <property type="nucleotide sequence ID" value="NZ_RQSP01000012.1"/>
</dbReference>
<name>A0A5N5RJY6_9BIFI</name>
<reference evidence="1 2" key="1">
    <citation type="journal article" date="2019" name="Int. J. Syst. Evol. Microbiol.">
        <title>Bifidobacterium jacchi sp. nov., isolated from the faeces of a baby common marmoset (Callithrix jacchus).</title>
        <authorList>
            <person name="Modesto M."/>
            <person name="Watanabe K."/>
            <person name="Arita M."/>
            <person name="Satti M."/>
            <person name="Oki K."/>
            <person name="Sciavilla P."/>
            <person name="Patavino C."/>
            <person name="Camma C."/>
            <person name="Michelini S."/>
            <person name="Sgorbati B."/>
            <person name="Mattarelli P."/>
        </authorList>
    </citation>
    <scope>NUCLEOTIDE SEQUENCE [LARGE SCALE GENOMIC DNA]</scope>
    <source>
        <strain evidence="1 2">MRM 9.3</strain>
    </source>
</reference>
<protein>
    <submittedName>
        <fullName evidence="1">Uncharacterized protein</fullName>
    </submittedName>
</protein>
<dbReference type="OrthoDB" id="1910631at2"/>
<organism evidence="1 2">
    <name type="scientific">Bifidobacterium jacchi</name>
    <dbReference type="NCBI Taxonomy" id="2490545"/>
    <lineage>
        <taxon>Bacteria</taxon>
        <taxon>Bacillati</taxon>
        <taxon>Actinomycetota</taxon>
        <taxon>Actinomycetes</taxon>
        <taxon>Bifidobacteriales</taxon>
        <taxon>Bifidobacteriaceae</taxon>
        <taxon>Bifidobacterium</taxon>
    </lineage>
</organism>
<sequence length="330" mass="39461">MSDKRLCAFILPYYGTLPNYFQLFLNSCGANPEYDWLLFTDDHTAFHYPENVHVHYEAFADMQKRVRERFHDEAELRTPYKLCDFKPIYGFLFEEYLADYQFWGYGDCDVILGRLSHFITDEMFERYDKIFSVGHLTLMRNTKENNRGFMLPLDGKLIWREVVKSDKIYTFDESYLSTNINRIYQQHGIPVYTADLSGNTRVSAGIFELVHFDPILNVYMTEASLHAVYLWDNGRLTRSYHQLGEFVTRELMYMHFQRRAMDVRLDDAHMQKFKILPGSFEPLEVDEITRQNFRSIRWKRSGDQIKHRWSIIAGDAKFWRKKIIAKLLHR</sequence>
<dbReference type="EMBL" id="RQSP01000012">
    <property type="protein sequence ID" value="KAB5607409.1"/>
    <property type="molecule type" value="Genomic_DNA"/>
</dbReference>
<dbReference type="AlphaFoldDB" id="A0A5N5RJY6"/>
<comment type="caution">
    <text evidence="1">The sequence shown here is derived from an EMBL/GenBank/DDBJ whole genome shotgun (WGS) entry which is preliminary data.</text>
</comment>
<keyword evidence="2" id="KW-1185">Reference proteome</keyword>
<gene>
    <name evidence="1" type="ORF">EHS19_05000</name>
</gene>
<evidence type="ECO:0000313" key="2">
    <source>
        <dbReference type="Proteomes" id="UP000326336"/>
    </source>
</evidence>
<proteinExistence type="predicted"/>
<dbReference type="Proteomes" id="UP000326336">
    <property type="component" value="Unassembled WGS sequence"/>
</dbReference>
<accession>A0A5N5RJY6</accession>
<dbReference type="Pfam" id="PF20330">
    <property type="entry name" value="DUF6625"/>
    <property type="match status" value="1"/>
</dbReference>